<feature type="transmembrane region" description="Helical" evidence="8">
    <location>
        <begin position="184"/>
        <end position="208"/>
    </location>
</feature>
<keyword evidence="4 8" id="KW-0812">Transmembrane</keyword>
<dbReference type="RefSeq" id="WP_006626670.1">
    <property type="nucleotide sequence ID" value="NZ_ADFR01000002.1"/>
</dbReference>
<dbReference type="PANTHER" id="PTHR30614:SF0">
    <property type="entry name" value="L-CYSTINE TRANSPORT SYSTEM PERMEASE PROTEIN TCYL"/>
    <property type="match status" value="1"/>
</dbReference>
<comment type="caution">
    <text evidence="10">The sequence shown here is derived from an EMBL/GenBank/DDBJ whole genome shotgun (WGS) entry which is preliminary data.</text>
</comment>
<proteinExistence type="inferred from homology"/>
<feature type="transmembrane region" description="Helical" evidence="8">
    <location>
        <begin position="27"/>
        <end position="47"/>
    </location>
</feature>
<dbReference type="InterPro" id="IPR010065">
    <property type="entry name" value="AA_ABC_transptr_permease_3TM"/>
</dbReference>
<protein>
    <submittedName>
        <fullName evidence="10">ABC transporter, permease protein</fullName>
    </submittedName>
</protein>
<gene>
    <name evidence="10" type="ORF">HMPREF9013_1032</name>
</gene>
<keyword evidence="5" id="KW-0029">Amino-acid transport</keyword>
<organism evidence="10 11">
    <name type="scientific">Bulleidia extructa W1219</name>
    <dbReference type="NCBI Taxonomy" id="679192"/>
    <lineage>
        <taxon>Bacteria</taxon>
        <taxon>Bacillati</taxon>
        <taxon>Bacillota</taxon>
        <taxon>Erysipelotrichia</taxon>
        <taxon>Erysipelotrichales</taxon>
        <taxon>Erysipelotrichaceae</taxon>
        <taxon>Bulleidia</taxon>
    </lineage>
</organism>
<dbReference type="GO" id="GO:0022857">
    <property type="term" value="F:transmembrane transporter activity"/>
    <property type="evidence" value="ECO:0007669"/>
    <property type="project" value="InterPro"/>
</dbReference>
<dbReference type="Pfam" id="PF00528">
    <property type="entry name" value="BPD_transp_1"/>
    <property type="match status" value="1"/>
</dbReference>
<dbReference type="Gene3D" id="1.10.3720.10">
    <property type="entry name" value="MetI-like"/>
    <property type="match status" value="1"/>
</dbReference>
<dbReference type="InterPro" id="IPR035906">
    <property type="entry name" value="MetI-like_sf"/>
</dbReference>
<dbReference type="STRING" id="679192.HMPREF9013_1032"/>
<dbReference type="eggNOG" id="COG0765">
    <property type="taxonomic scope" value="Bacteria"/>
</dbReference>
<evidence type="ECO:0000256" key="3">
    <source>
        <dbReference type="ARBA" id="ARBA00022475"/>
    </source>
</evidence>
<feature type="transmembrane region" description="Helical" evidence="8">
    <location>
        <begin position="59"/>
        <end position="80"/>
    </location>
</feature>
<keyword evidence="3" id="KW-1003">Cell membrane</keyword>
<evidence type="ECO:0000256" key="6">
    <source>
        <dbReference type="ARBA" id="ARBA00022989"/>
    </source>
</evidence>
<dbReference type="Proteomes" id="UP000005017">
    <property type="component" value="Unassembled WGS sequence"/>
</dbReference>
<keyword evidence="11" id="KW-1185">Reference proteome</keyword>
<dbReference type="NCBIfam" id="TIGR01726">
    <property type="entry name" value="HEQRo_perm_3TM"/>
    <property type="match status" value="1"/>
</dbReference>
<comment type="similarity">
    <text evidence="8">Belongs to the binding-protein-dependent transport system permease family.</text>
</comment>
<accession>D2MMP9</accession>
<keyword evidence="6 8" id="KW-1133">Transmembrane helix</keyword>
<evidence type="ECO:0000259" key="9">
    <source>
        <dbReference type="PROSITE" id="PS50928"/>
    </source>
</evidence>
<evidence type="ECO:0000256" key="7">
    <source>
        <dbReference type="ARBA" id="ARBA00023136"/>
    </source>
</evidence>
<evidence type="ECO:0000256" key="5">
    <source>
        <dbReference type="ARBA" id="ARBA00022970"/>
    </source>
</evidence>
<name>D2MMP9_9FIRM</name>
<dbReference type="InterPro" id="IPR000515">
    <property type="entry name" value="MetI-like"/>
</dbReference>
<keyword evidence="2 8" id="KW-0813">Transport</keyword>
<feature type="domain" description="ABC transmembrane type-1" evidence="9">
    <location>
        <begin position="21"/>
        <end position="209"/>
    </location>
</feature>
<dbReference type="InterPro" id="IPR043429">
    <property type="entry name" value="ArtM/GltK/GlnP/TcyL/YhdX-like"/>
</dbReference>
<evidence type="ECO:0000313" key="11">
    <source>
        <dbReference type="Proteomes" id="UP000005017"/>
    </source>
</evidence>
<sequence length="224" mass="25214">MDQHVWNIVATSFWPILKAGLTMTLPLAFLSFFFGLIIAVLAALVQYAKIPVVKKLVRIYVWLIRGTPLLVQLMIIFYGLPVIGIQSNPFVAATVGFSICEGAYMSEAIRGALESIPRGQSEAGYCVGMNFVQVMWYIVLPQAFRTAFPALSNSLISLVKDSSLAANITVVEMFMTTQRFAGKFYTFMPLYIEVALVYLLFCTIITFFQSRIEKKLSRYERKEA</sequence>
<dbReference type="SUPFAM" id="SSF161098">
    <property type="entry name" value="MetI-like"/>
    <property type="match status" value="1"/>
</dbReference>
<dbReference type="GO" id="GO:0006865">
    <property type="term" value="P:amino acid transport"/>
    <property type="evidence" value="ECO:0007669"/>
    <property type="project" value="UniProtKB-KW"/>
</dbReference>
<comment type="subcellular location">
    <subcellularLocation>
        <location evidence="1 8">Cell membrane</location>
        <topology evidence="1 8">Multi-pass membrane protein</topology>
    </subcellularLocation>
</comment>
<dbReference type="PROSITE" id="PS50928">
    <property type="entry name" value="ABC_TM1"/>
    <property type="match status" value="1"/>
</dbReference>
<dbReference type="GO" id="GO:0043190">
    <property type="term" value="C:ATP-binding cassette (ABC) transporter complex"/>
    <property type="evidence" value="ECO:0007669"/>
    <property type="project" value="InterPro"/>
</dbReference>
<dbReference type="AlphaFoldDB" id="D2MMP9"/>
<keyword evidence="7 8" id="KW-0472">Membrane</keyword>
<evidence type="ECO:0000256" key="8">
    <source>
        <dbReference type="RuleBase" id="RU363032"/>
    </source>
</evidence>
<evidence type="ECO:0000256" key="1">
    <source>
        <dbReference type="ARBA" id="ARBA00004651"/>
    </source>
</evidence>
<evidence type="ECO:0000256" key="4">
    <source>
        <dbReference type="ARBA" id="ARBA00022692"/>
    </source>
</evidence>
<dbReference type="EMBL" id="ADFR01000002">
    <property type="protein sequence ID" value="EFC06325.1"/>
    <property type="molecule type" value="Genomic_DNA"/>
</dbReference>
<dbReference type="OrthoDB" id="9787841at2"/>
<reference evidence="11" key="1">
    <citation type="submission" date="2009-12" db="EMBL/GenBank/DDBJ databases">
        <title>Sequence of Clostridiales genomosp. BVAB3 str. UPII9-5.</title>
        <authorList>
            <person name="Madupu R."/>
            <person name="Durkin A.S."/>
            <person name="Torralba M."/>
            <person name="Methe B."/>
            <person name="Sutton G.G."/>
            <person name="Strausberg R.L."/>
            <person name="Nelson K.E."/>
        </authorList>
    </citation>
    <scope>NUCLEOTIDE SEQUENCE [LARGE SCALE GENOMIC DNA]</scope>
    <source>
        <strain evidence="11">W1219</strain>
    </source>
</reference>
<dbReference type="CDD" id="cd06261">
    <property type="entry name" value="TM_PBP2"/>
    <property type="match status" value="1"/>
</dbReference>
<evidence type="ECO:0000256" key="2">
    <source>
        <dbReference type="ARBA" id="ARBA00022448"/>
    </source>
</evidence>
<dbReference type="PANTHER" id="PTHR30614">
    <property type="entry name" value="MEMBRANE COMPONENT OF AMINO ACID ABC TRANSPORTER"/>
    <property type="match status" value="1"/>
</dbReference>
<evidence type="ECO:0000313" key="10">
    <source>
        <dbReference type="EMBL" id="EFC06325.1"/>
    </source>
</evidence>